<keyword evidence="1" id="KW-0378">Hydrolase</keyword>
<dbReference type="AlphaFoldDB" id="A0A2Z3H8B1"/>
<dbReference type="InterPro" id="IPR036412">
    <property type="entry name" value="HAD-like_sf"/>
</dbReference>
<reference evidence="1 2" key="1">
    <citation type="submission" date="2018-01" db="EMBL/GenBank/DDBJ databases">
        <title>G. obscuriglobus.</title>
        <authorList>
            <person name="Franke J."/>
            <person name="Blomberg W."/>
            <person name="Selmecki A."/>
        </authorList>
    </citation>
    <scope>NUCLEOTIDE SEQUENCE [LARGE SCALE GENOMIC DNA]</scope>
    <source>
        <strain evidence="1 2">DSM 5831</strain>
    </source>
</reference>
<evidence type="ECO:0000313" key="2">
    <source>
        <dbReference type="Proteomes" id="UP000245802"/>
    </source>
</evidence>
<dbReference type="Proteomes" id="UP000245802">
    <property type="component" value="Chromosome"/>
</dbReference>
<dbReference type="InterPro" id="IPR023214">
    <property type="entry name" value="HAD_sf"/>
</dbReference>
<accession>A0A2Z3H8B1</accession>
<organism evidence="1 2">
    <name type="scientific">Gemmata obscuriglobus</name>
    <dbReference type="NCBI Taxonomy" id="114"/>
    <lineage>
        <taxon>Bacteria</taxon>
        <taxon>Pseudomonadati</taxon>
        <taxon>Planctomycetota</taxon>
        <taxon>Planctomycetia</taxon>
        <taxon>Gemmatales</taxon>
        <taxon>Gemmataceae</taxon>
        <taxon>Gemmata</taxon>
    </lineage>
</organism>
<dbReference type="KEGG" id="gog:C1280_36465"/>
<dbReference type="CDD" id="cd01427">
    <property type="entry name" value="HAD_like"/>
    <property type="match status" value="1"/>
</dbReference>
<dbReference type="Gene3D" id="3.40.50.1000">
    <property type="entry name" value="HAD superfamily/HAD-like"/>
    <property type="match status" value="1"/>
</dbReference>
<protein>
    <submittedName>
        <fullName evidence="1">HAD family hydrolase</fullName>
    </submittedName>
</protein>
<name>A0A2Z3H8B1_9BACT</name>
<proteinExistence type="predicted"/>
<dbReference type="SUPFAM" id="SSF56784">
    <property type="entry name" value="HAD-like"/>
    <property type="match status" value="1"/>
</dbReference>
<dbReference type="GO" id="GO:0016787">
    <property type="term" value="F:hydrolase activity"/>
    <property type="evidence" value="ECO:0007669"/>
    <property type="project" value="UniProtKB-KW"/>
</dbReference>
<evidence type="ECO:0000313" key="1">
    <source>
        <dbReference type="EMBL" id="AWM41948.1"/>
    </source>
</evidence>
<keyword evidence="2" id="KW-1185">Reference proteome</keyword>
<sequence length="176" mass="19622">MHRTALARVALRIEIMSDLARQLFGADAPPKRLALIVDLDDTVCTSFACPLRAALDVLARLHRQKVEVHYVTARTDVSRRGTEDFLAEYRLPGYRNVHYCPNWKSPRRHKAEAHATLAREYRVIASIGDTDEEEGEAARLAGVPFVLVDRDNPSTAWAALADLILAAEGFIVEESS</sequence>
<dbReference type="EMBL" id="CP025958">
    <property type="protein sequence ID" value="AWM41948.1"/>
    <property type="molecule type" value="Genomic_DNA"/>
</dbReference>
<gene>
    <name evidence="1" type="ORF">C1280_36465</name>
</gene>